<keyword evidence="6 10" id="KW-0133">Cell shape</keyword>
<dbReference type="Gene3D" id="3.40.1390.10">
    <property type="entry name" value="MurE/MurF, N-terminal domain"/>
    <property type="match status" value="1"/>
</dbReference>
<evidence type="ECO:0000256" key="11">
    <source>
        <dbReference type="RuleBase" id="RU004135"/>
    </source>
</evidence>
<comment type="PTM">
    <text evidence="10">Carboxylation is probably crucial for Mg(2+) binding and, consequently, for the gamma-phosphate positioning of ATP.</text>
</comment>
<sequence>MSKRLSDIISGLDFLDIQGNIEQSVSGLSYDSRECKPGYLFFALPGIHTDGKQYIRRAVQHGAIGVVYEGSLDQGAGEPSPWTGAKTRSENIAFLRVADCRWAMSAISGKFYDDPSDSLCVIGVTGTEGKSTTVSLIYQLLQFAGYRAGFFSTVTSDTGDGERPNSQHQTTPESTAVQEMLAKMRDCGLSFAVVEASSHGLSPRTARLAHVHFDIGLVTNVTHEHLEFHGTWEQYRSDKANLFRRLGEAGPKRLACTNACIPLGIICADDPSAAYFAGESAAPCLTYSSKGNLADLCARDIEGDPEGSNFTIEGPSGTVQAQGAAPHAEARGAEGNVSRHALPARLNLPGTFNVQNVLGAILAASAATGLHWSRLVPYLPKLRPVKGRMQRISEGQPFDVIIDYAHTPSSFKEILPPLRRERKGKILCVFGSGGERDRAKRPQQGRIAADNCDIVILADEDPRSEDPMALLEEIAAGCPELPREERLFLIPDRPAAIRKAFSLAKTGDLVLLLGKGHENSIIYADHSIPYDEETTARSILADIGFGAEGKGK</sequence>
<dbReference type="GO" id="GO:0071555">
    <property type="term" value="P:cell wall organization"/>
    <property type="evidence" value="ECO:0007669"/>
    <property type="project" value="UniProtKB-KW"/>
</dbReference>
<evidence type="ECO:0000256" key="3">
    <source>
        <dbReference type="ARBA" id="ARBA00022618"/>
    </source>
</evidence>
<evidence type="ECO:0000259" key="12">
    <source>
        <dbReference type="Pfam" id="PF01225"/>
    </source>
</evidence>
<comment type="function">
    <text evidence="10">Catalyzes the addition of an amino acid to the nucleotide precursor UDP-N-acetylmuramoyl-L-alanyl-D-glutamate (UMAG) in the biosynthesis of bacterial cell-wall peptidoglycan.</text>
</comment>
<dbReference type="GO" id="GO:0000287">
    <property type="term" value="F:magnesium ion binding"/>
    <property type="evidence" value="ECO:0007669"/>
    <property type="project" value="UniProtKB-UniRule"/>
</dbReference>
<reference evidence="15" key="1">
    <citation type="submission" date="2017-02" db="EMBL/GenBank/DDBJ databases">
        <authorList>
            <person name="Regsiter A."/>
            <person name="William W."/>
        </authorList>
    </citation>
    <scope>NUCLEOTIDE SEQUENCE</scope>
    <source>
        <strain evidence="15">BdmA 4</strain>
    </source>
</reference>
<evidence type="ECO:0000256" key="2">
    <source>
        <dbReference type="ARBA" id="ARBA00022598"/>
    </source>
</evidence>
<dbReference type="GO" id="GO:0016881">
    <property type="term" value="F:acid-amino acid ligase activity"/>
    <property type="evidence" value="ECO:0007669"/>
    <property type="project" value="UniProtKB-UniRule"/>
</dbReference>
<dbReference type="Gene3D" id="3.90.190.20">
    <property type="entry name" value="Mur ligase, C-terminal domain"/>
    <property type="match status" value="1"/>
</dbReference>
<dbReference type="Gene3D" id="3.40.1190.10">
    <property type="entry name" value="Mur-like, catalytic domain"/>
    <property type="match status" value="1"/>
</dbReference>
<dbReference type="GO" id="GO:0008360">
    <property type="term" value="P:regulation of cell shape"/>
    <property type="evidence" value="ECO:0007669"/>
    <property type="project" value="UniProtKB-KW"/>
</dbReference>
<evidence type="ECO:0000259" key="13">
    <source>
        <dbReference type="Pfam" id="PF02875"/>
    </source>
</evidence>
<evidence type="ECO:0000256" key="5">
    <source>
        <dbReference type="ARBA" id="ARBA00022840"/>
    </source>
</evidence>
<keyword evidence="7 10" id="KW-0573">Peptidoglycan synthesis</keyword>
<dbReference type="GO" id="GO:0005737">
    <property type="term" value="C:cytoplasm"/>
    <property type="evidence" value="ECO:0007669"/>
    <property type="project" value="UniProtKB-SubCell"/>
</dbReference>
<dbReference type="Pfam" id="PF01225">
    <property type="entry name" value="Mur_ligase"/>
    <property type="match status" value="1"/>
</dbReference>
<dbReference type="GO" id="GO:0005524">
    <property type="term" value="F:ATP binding"/>
    <property type="evidence" value="ECO:0007669"/>
    <property type="project" value="UniProtKB-UniRule"/>
</dbReference>
<dbReference type="InterPro" id="IPR036565">
    <property type="entry name" value="Mur-like_cat_sf"/>
</dbReference>
<gene>
    <name evidence="10 15" type="primary">murE</name>
    <name evidence="15" type="ORF">SPIRO4BDMA_51017</name>
</gene>
<dbReference type="NCBIfam" id="NF001126">
    <property type="entry name" value="PRK00139.1-4"/>
    <property type="match status" value="1"/>
</dbReference>
<keyword evidence="2 10" id="KW-0436">Ligase</keyword>
<feature type="binding site" evidence="10">
    <location>
        <position position="207"/>
    </location>
    <ligand>
        <name>UDP-N-acetyl-alpha-D-muramoyl-L-alanyl-D-glutamate</name>
        <dbReference type="ChEBI" id="CHEBI:83900"/>
    </ligand>
</feature>
<dbReference type="PANTHER" id="PTHR23135:SF4">
    <property type="entry name" value="UDP-N-ACETYLMURAMOYL-L-ALANYL-D-GLUTAMATE--2,6-DIAMINOPIMELATE LIGASE MURE HOMOLOG, CHLOROPLASTIC"/>
    <property type="match status" value="1"/>
</dbReference>
<evidence type="ECO:0000259" key="14">
    <source>
        <dbReference type="Pfam" id="PF08245"/>
    </source>
</evidence>
<dbReference type="GO" id="GO:0051301">
    <property type="term" value="P:cell division"/>
    <property type="evidence" value="ECO:0007669"/>
    <property type="project" value="UniProtKB-KW"/>
</dbReference>
<feature type="binding site" evidence="10">
    <location>
        <begin position="170"/>
        <end position="171"/>
    </location>
    <ligand>
        <name>UDP-N-acetyl-alpha-D-muramoyl-L-alanyl-D-glutamate</name>
        <dbReference type="ChEBI" id="CHEBI:83900"/>
    </ligand>
</feature>
<evidence type="ECO:0000256" key="9">
    <source>
        <dbReference type="ARBA" id="ARBA00023316"/>
    </source>
</evidence>
<dbReference type="HAMAP" id="MF_00208">
    <property type="entry name" value="MurE"/>
    <property type="match status" value="1"/>
</dbReference>
<evidence type="ECO:0000256" key="6">
    <source>
        <dbReference type="ARBA" id="ARBA00022960"/>
    </source>
</evidence>
<keyword evidence="10" id="KW-0963">Cytoplasm</keyword>
<dbReference type="UniPathway" id="UPA00219"/>
<keyword evidence="5 10" id="KW-0067">ATP-binding</keyword>
<proteinExistence type="inferred from homology"/>
<feature type="binding site" evidence="10">
    <location>
        <begin position="126"/>
        <end position="132"/>
    </location>
    <ligand>
        <name>ATP</name>
        <dbReference type="ChEBI" id="CHEBI:30616"/>
    </ligand>
</feature>
<dbReference type="SUPFAM" id="SSF53244">
    <property type="entry name" value="MurD-like peptide ligases, peptide-binding domain"/>
    <property type="match status" value="1"/>
</dbReference>
<feature type="domain" description="Mur ligase N-terminal catalytic" evidence="12">
    <location>
        <begin position="25"/>
        <end position="69"/>
    </location>
</feature>
<feature type="binding site" evidence="10">
    <location>
        <position position="167"/>
    </location>
    <ligand>
        <name>UDP-N-acetyl-alpha-D-muramoyl-L-alanyl-D-glutamate</name>
        <dbReference type="ChEBI" id="CHEBI:83900"/>
    </ligand>
</feature>
<evidence type="ECO:0000256" key="7">
    <source>
        <dbReference type="ARBA" id="ARBA00022984"/>
    </source>
</evidence>
<evidence type="ECO:0000256" key="1">
    <source>
        <dbReference type="ARBA" id="ARBA00005898"/>
    </source>
</evidence>
<dbReference type="EC" id="6.3.2.-" evidence="10"/>
<dbReference type="Pfam" id="PF02875">
    <property type="entry name" value="Mur_ligase_C"/>
    <property type="match status" value="1"/>
</dbReference>
<comment type="pathway">
    <text evidence="10 11">Cell wall biogenesis; peptidoglycan biosynthesis.</text>
</comment>
<comment type="similarity">
    <text evidence="1 10">Belongs to the MurCDEF family. MurE subfamily.</text>
</comment>
<accession>A0A3P3XT80</accession>
<dbReference type="PANTHER" id="PTHR23135">
    <property type="entry name" value="MUR LIGASE FAMILY MEMBER"/>
    <property type="match status" value="1"/>
</dbReference>
<dbReference type="InterPro" id="IPR000713">
    <property type="entry name" value="Mur_ligase_N"/>
</dbReference>
<dbReference type="InterPro" id="IPR036615">
    <property type="entry name" value="Mur_ligase_C_dom_sf"/>
</dbReference>
<evidence type="ECO:0000256" key="4">
    <source>
        <dbReference type="ARBA" id="ARBA00022741"/>
    </source>
</evidence>
<dbReference type="InterPro" id="IPR035911">
    <property type="entry name" value="MurE/MurF_N"/>
</dbReference>
<evidence type="ECO:0000313" key="15">
    <source>
        <dbReference type="EMBL" id="SLM19502.1"/>
    </source>
</evidence>
<protein>
    <recommendedName>
        <fullName evidence="10">UDP-N-acetylmuramyl-tripeptide synthetase</fullName>
        <ecNumber evidence="10">6.3.2.-</ecNumber>
    </recommendedName>
    <alternativeName>
        <fullName evidence="10">UDP-MurNAc-tripeptide synthetase</fullName>
    </alternativeName>
</protein>
<comment type="subcellular location">
    <subcellularLocation>
        <location evidence="10 11">Cytoplasm</location>
    </subcellularLocation>
</comment>
<evidence type="ECO:0000256" key="10">
    <source>
        <dbReference type="HAMAP-Rule" id="MF_00208"/>
    </source>
</evidence>
<feature type="modified residue" description="N6-carboxylysine" evidence="10">
    <location>
        <position position="239"/>
    </location>
</feature>
<keyword evidence="10" id="KW-0460">Magnesium</keyword>
<dbReference type="InterPro" id="IPR005761">
    <property type="entry name" value="UDP-N-AcMur-Glu-dNH2Pim_ligase"/>
</dbReference>
<dbReference type="Pfam" id="PF08245">
    <property type="entry name" value="Mur_ligase_M"/>
    <property type="match status" value="1"/>
</dbReference>
<evidence type="ECO:0000256" key="8">
    <source>
        <dbReference type="ARBA" id="ARBA00023306"/>
    </source>
</evidence>
<keyword evidence="3 10" id="KW-0132">Cell division</keyword>
<feature type="domain" description="Mur ligase central" evidence="14">
    <location>
        <begin position="124"/>
        <end position="364"/>
    </location>
</feature>
<dbReference type="InterPro" id="IPR013221">
    <property type="entry name" value="Mur_ligase_cen"/>
</dbReference>
<dbReference type="SUPFAM" id="SSF63418">
    <property type="entry name" value="MurE/MurF N-terminal domain"/>
    <property type="match status" value="1"/>
</dbReference>
<dbReference type="NCBIfam" id="TIGR01085">
    <property type="entry name" value="murE"/>
    <property type="match status" value="1"/>
</dbReference>
<comment type="cofactor">
    <cofactor evidence="10">
        <name>Mg(2+)</name>
        <dbReference type="ChEBI" id="CHEBI:18420"/>
    </cofactor>
</comment>
<dbReference type="GO" id="GO:0009252">
    <property type="term" value="P:peptidoglycan biosynthetic process"/>
    <property type="evidence" value="ECO:0007669"/>
    <property type="project" value="UniProtKB-UniRule"/>
</dbReference>
<name>A0A3P3XT80_9SPIR</name>
<organism evidence="15">
    <name type="scientific">uncultured spirochete</name>
    <dbReference type="NCBI Taxonomy" id="156406"/>
    <lineage>
        <taxon>Bacteria</taxon>
        <taxon>Pseudomonadati</taxon>
        <taxon>Spirochaetota</taxon>
        <taxon>Spirochaetia</taxon>
        <taxon>Spirochaetales</taxon>
        <taxon>environmental samples</taxon>
    </lineage>
</organism>
<keyword evidence="8 10" id="KW-0131">Cell cycle</keyword>
<dbReference type="InterPro" id="IPR004101">
    <property type="entry name" value="Mur_ligase_C"/>
</dbReference>
<feature type="binding site" evidence="10">
    <location>
        <position position="32"/>
    </location>
    <ligand>
        <name>UDP-N-acetyl-alpha-D-muramoyl-L-alanyl-D-glutamate</name>
        <dbReference type="ChEBI" id="CHEBI:83900"/>
    </ligand>
</feature>
<feature type="binding site" evidence="10">
    <location>
        <position position="197"/>
    </location>
    <ligand>
        <name>UDP-N-acetyl-alpha-D-muramoyl-L-alanyl-D-glutamate</name>
        <dbReference type="ChEBI" id="CHEBI:83900"/>
    </ligand>
</feature>
<dbReference type="AlphaFoldDB" id="A0A3P3XT80"/>
<comment type="caution">
    <text evidence="10">Lacks conserved residue(s) required for the propagation of feature annotation.</text>
</comment>
<keyword evidence="4 10" id="KW-0547">Nucleotide-binding</keyword>
<dbReference type="EMBL" id="FWDO01000005">
    <property type="protein sequence ID" value="SLM19502.1"/>
    <property type="molecule type" value="Genomic_DNA"/>
</dbReference>
<keyword evidence="9 10" id="KW-0961">Cell wall biogenesis/degradation</keyword>
<feature type="domain" description="Mur ligase C-terminal" evidence="13">
    <location>
        <begin position="387"/>
        <end position="516"/>
    </location>
</feature>
<dbReference type="SUPFAM" id="SSF53623">
    <property type="entry name" value="MurD-like peptide ligases, catalytic domain"/>
    <property type="match status" value="1"/>
</dbReference>